<sequence length="746" mass="84046">MSDASRENVDSGEKLSSSRVVTLVVSDDHEQETAVRSTLENAPEPLDVLVTDIDTLAEYADDAVDCLVCLGRLLDEHRDALEAITEHAPSLPVICWGMPERLGLETALEAGITDYVRSPQTDDQRRIAARRVHAHGNRYQATRAAATYRSIFERLPDAVVVHDATGDYERANERATELLGYDRSTLLEKSVSEIELTTDAAALESQLTRCDPGETIVVTGRNQRADGDVFPVRVNIRRLEADPDRFIASIQEITELKARERELERNLDLLEKMEELTNAGGWEVDYERETVRWTGGTRRLVGVDAAYEPTLETTLQFFHPDDRPRLESAVKTAIVDGEPFDEQFRLVTVDDRVRHVRVRGDPYQVNGYTTRVRGSIWDITDRKAAEDELRQREAHLSQAQSVAELGSWYKEIATDVIHWSDEVYEIYGIEKRTGPIDHAFFMEHVHPDDRELVNRKWDAAKRGDRYDVEHRIITGDGETKWVRQKAKIEFDDGLPTDATGVVQDVTDRKAYERRLEAQNEQLDVLNRIIRHDLRNQLNVIDGYAAVLEEHSDATAPLATEIRTVTEDLLEMAEEIRTANRLLVEGDDYHRVDVEAIVEAAMASVRDEYDTFTCACSIDDGLWVRGTNALEIALEQIVENAIEHNDAATPRVEISAEHCSETDTVSIRIADNGPGIPDSERELLTGTRERSQIEHSSGLGLWVVNWIVSSVEGTLGFETDDDGTVVTLELPSATDRPHTKPGEPSRR</sequence>
<evidence type="ECO:0000256" key="2">
    <source>
        <dbReference type="ARBA" id="ARBA00012438"/>
    </source>
</evidence>
<dbReference type="AlphaFoldDB" id="A0A4S3TG23"/>
<dbReference type="SUPFAM" id="SSF55785">
    <property type="entry name" value="PYP-like sensor domain (PAS domain)"/>
    <property type="match status" value="3"/>
</dbReference>
<dbReference type="InterPro" id="IPR035965">
    <property type="entry name" value="PAS-like_dom_sf"/>
</dbReference>
<feature type="domain" description="PAS" evidence="7">
    <location>
        <begin position="144"/>
        <end position="214"/>
    </location>
</feature>
<dbReference type="EC" id="2.7.13.3" evidence="2"/>
<dbReference type="SMART" id="SM00091">
    <property type="entry name" value="PAS"/>
    <property type="match status" value="3"/>
</dbReference>
<reference evidence="9 10" key="1">
    <citation type="submission" date="2018-10" db="EMBL/GenBank/DDBJ databases">
        <title>Natronolimnobius sp. XQ-INN 246 isolated from Inner Mongolia Autonomous Region of China.</title>
        <authorList>
            <person name="Xue Q."/>
        </authorList>
    </citation>
    <scope>NUCLEOTIDE SEQUENCE [LARGE SCALE GENOMIC DNA]</scope>
    <source>
        <strain evidence="9 10">XQ-INN 246</strain>
    </source>
</reference>
<dbReference type="PROSITE" id="PS50113">
    <property type="entry name" value="PAC"/>
    <property type="match status" value="2"/>
</dbReference>
<dbReference type="CDD" id="cd00130">
    <property type="entry name" value="PAS"/>
    <property type="match status" value="2"/>
</dbReference>
<comment type="catalytic activity">
    <reaction evidence="1">
        <text>ATP + protein L-histidine = ADP + protein N-phospho-L-histidine.</text>
        <dbReference type="EC" id="2.7.13.3"/>
    </reaction>
</comment>
<keyword evidence="4" id="KW-0808">Transferase</keyword>
<keyword evidence="5" id="KW-0418">Kinase</keyword>
<dbReference type="PANTHER" id="PTHR43304:SF1">
    <property type="entry name" value="PAC DOMAIN-CONTAINING PROTEIN"/>
    <property type="match status" value="1"/>
</dbReference>
<organism evidence="9 10">
    <name type="scientific">Salinadaptatus halalkaliphilus</name>
    <dbReference type="NCBI Taxonomy" id="2419781"/>
    <lineage>
        <taxon>Archaea</taxon>
        <taxon>Methanobacteriati</taxon>
        <taxon>Methanobacteriota</taxon>
        <taxon>Stenosarchaea group</taxon>
        <taxon>Halobacteria</taxon>
        <taxon>Halobacteriales</taxon>
        <taxon>Natrialbaceae</taxon>
        <taxon>Salinadaptatus</taxon>
    </lineage>
</organism>
<name>A0A4S3TG23_9EURY</name>
<dbReference type="PANTHER" id="PTHR43304">
    <property type="entry name" value="PHYTOCHROME-LIKE PROTEIN CPH1"/>
    <property type="match status" value="1"/>
</dbReference>
<dbReference type="Gene3D" id="1.10.287.130">
    <property type="match status" value="1"/>
</dbReference>
<dbReference type="Proteomes" id="UP000318864">
    <property type="component" value="Unassembled WGS sequence"/>
</dbReference>
<feature type="domain" description="PAC" evidence="8">
    <location>
        <begin position="340"/>
        <end position="391"/>
    </location>
</feature>
<evidence type="ECO:0000259" key="8">
    <source>
        <dbReference type="PROSITE" id="PS50113"/>
    </source>
</evidence>
<keyword evidence="10" id="KW-1185">Reference proteome</keyword>
<protein>
    <recommendedName>
        <fullName evidence="2">histidine kinase</fullName>
        <ecNumber evidence="2">2.7.13.3</ecNumber>
    </recommendedName>
</protein>
<evidence type="ECO:0000259" key="6">
    <source>
        <dbReference type="PROSITE" id="PS50109"/>
    </source>
</evidence>
<dbReference type="Pfam" id="PF08447">
    <property type="entry name" value="PAS_3"/>
    <property type="match status" value="2"/>
</dbReference>
<feature type="domain" description="Histidine kinase" evidence="6">
    <location>
        <begin position="528"/>
        <end position="733"/>
    </location>
</feature>
<evidence type="ECO:0000256" key="4">
    <source>
        <dbReference type="ARBA" id="ARBA00022679"/>
    </source>
</evidence>
<dbReference type="GO" id="GO:0000155">
    <property type="term" value="F:phosphorelay sensor kinase activity"/>
    <property type="evidence" value="ECO:0007669"/>
    <property type="project" value="InterPro"/>
</dbReference>
<dbReference type="PROSITE" id="PS50112">
    <property type="entry name" value="PAS"/>
    <property type="match status" value="1"/>
</dbReference>
<dbReference type="NCBIfam" id="TIGR00229">
    <property type="entry name" value="sensory_box"/>
    <property type="match status" value="3"/>
</dbReference>
<dbReference type="SMART" id="SM00387">
    <property type="entry name" value="HATPase_c"/>
    <property type="match status" value="1"/>
</dbReference>
<feature type="domain" description="PAC" evidence="8">
    <location>
        <begin position="466"/>
        <end position="517"/>
    </location>
</feature>
<keyword evidence="3" id="KW-0597">Phosphoprotein</keyword>
<dbReference type="InterPro" id="IPR036097">
    <property type="entry name" value="HisK_dim/P_sf"/>
</dbReference>
<dbReference type="InterPro" id="IPR005467">
    <property type="entry name" value="His_kinase_dom"/>
</dbReference>
<dbReference type="InterPro" id="IPR003594">
    <property type="entry name" value="HATPase_dom"/>
</dbReference>
<evidence type="ECO:0000256" key="1">
    <source>
        <dbReference type="ARBA" id="ARBA00000085"/>
    </source>
</evidence>
<dbReference type="SUPFAM" id="SSF47384">
    <property type="entry name" value="Homodimeric domain of signal transducing histidine kinase"/>
    <property type="match status" value="1"/>
</dbReference>
<dbReference type="InterPro" id="IPR001610">
    <property type="entry name" value="PAC"/>
</dbReference>
<dbReference type="InterPro" id="IPR000014">
    <property type="entry name" value="PAS"/>
</dbReference>
<dbReference type="Gene3D" id="3.30.565.10">
    <property type="entry name" value="Histidine kinase-like ATPase, C-terminal domain"/>
    <property type="match status" value="1"/>
</dbReference>
<dbReference type="InterPro" id="IPR013655">
    <property type="entry name" value="PAS_fold_3"/>
</dbReference>
<dbReference type="SUPFAM" id="SSF55874">
    <property type="entry name" value="ATPase domain of HSP90 chaperone/DNA topoisomerase II/histidine kinase"/>
    <property type="match status" value="1"/>
</dbReference>
<dbReference type="Gene3D" id="3.30.450.20">
    <property type="entry name" value="PAS domain"/>
    <property type="match status" value="3"/>
</dbReference>
<dbReference type="CDD" id="cd00075">
    <property type="entry name" value="HATPase"/>
    <property type="match status" value="1"/>
</dbReference>
<dbReference type="InterPro" id="IPR000700">
    <property type="entry name" value="PAS-assoc_C"/>
</dbReference>
<dbReference type="Pfam" id="PF02518">
    <property type="entry name" value="HATPase_c"/>
    <property type="match status" value="1"/>
</dbReference>
<dbReference type="Gene3D" id="2.10.70.100">
    <property type="match status" value="2"/>
</dbReference>
<dbReference type="PROSITE" id="PS50109">
    <property type="entry name" value="HIS_KIN"/>
    <property type="match status" value="1"/>
</dbReference>
<accession>A0A4S3TG23</accession>
<dbReference type="InterPro" id="IPR052162">
    <property type="entry name" value="Sensor_kinase/Photoreceptor"/>
</dbReference>
<dbReference type="InterPro" id="IPR013656">
    <property type="entry name" value="PAS_4"/>
</dbReference>
<evidence type="ECO:0000256" key="3">
    <source>
        <dbReference type="ARBA" id="ARBA00022553"/>
    </source>
</evidence>
<evidence type="ECO:0000259" key="7">
    <source>
        <dbReference type="PROSITE" id="PS50112"/>
    </source>
</evidence>
<dbReference type="PRINTS" id="PR00344">
    <property type="entry name" value="BCTRLSENSOR"/>
</dbReference>
<dbReference type="SMART" id="SM00086">
    <property type="entry name" value="PAC"/>
    <property type="match status" value="3"/>
</dbReference>
<dbReference type="InterPro" id="IPR004358">
    <property type="entry name" value="Sig_transdc_His_kin-like_C"/>
</dbReference>
<gene>
    <name evidence="9" type="ORF">D8Y22_20635</name>
</gene>
<comment type="caution">
    <text evidence="9">The sequence shown here is derived from an EMBL/GenBank/DDBJ whole genome shotgun (WGS) entry which is preliminary data.</text>
</comment>
<evidence type="ECO:0000256" key="5">
    <source>
        <dbReference type="ARBA" id="ARBA00022777"/>
    </source>
</evidence>
<dbReference type="Pfam" id="PF08448">
    <property type="entry name" value="PAS_4"/>
    <property type="match status" value="1"/>
</dbReference>
<proteinExistence type="predicted"/>
<evidence type="ECO:0000313" key="9">
    <source>
        <dbReference type="EMBL" id="THE62869.1"/>
    </source>
</evidence>
<dbReference type="EMBL" id="RBZW01000076">
    <property type="protein sequence ID" value="THE62869.1"/>
    <property type="molecule type" value="Genomic_DNA"/>
</dbReference>
<evidence type="ECO:0000313" key="10">
    <source>
        <dbReference type="Proteomes" id="UP000318864"/>
    </source>
</evidence>
<dbReference type="InterPro" id="IPR036890">
    <property type="entry name" value="HATPase_C_sf"/>
</dbReference>